<dbReference type="InterPro" id="IPR003343">
    <property type="entry name" value="Big_2"/>
</dbReference>
<protein>
    <submittedName>
        <fullName evidence="3">Ig domain-containing protein</fullName>
    </submittedName>
</protein>
<dbReference type="EMBL" id="DVIQ01000063">
    <property type="protein sequence ID" value="HIS31949.1"/>
    <property type="molecule type" value="Genomic_DNA"/>
</dbReference>
<accession>A0A9D1EU89</accession>
<comment type="caution">
    <text evidence="3">The sequence shown here is derived from an EMBL/GenBank/DDBJ whole genome shotgun (WGS) entry which is preliminary data.</text>
</comment>
<dbReference type="Proteomes" id="UP000823935">
    <property type="component" value="Unassembled WGS sequence"/>
</dbReference>
<dbReference type="Pfam" id="PF02368">
    <property type="entry name" value="Big_2"/>
    <property type="match status" value="2"/>
</dbReference>
<reference evidence="3" key="1">
    <citation type="submission" date="2020-10" db="EMBL/GenBank/DDBJ databases">
        <authorList>
            <person name="Gilroy R."/>
        </authorList>
    </citation>
    <scope>NUCLEOTIDE SEQUENCE</scope>
    <source>
        <strain evidence="3">CHK190-19873</strain>
    </source>
</reference>
<evidence type="ECO:0000259" key="2">
    <source>
        <dbReference type="SMART" id="SM00635"/>
    </source>
</evidence>
<dbReference type="Gene3D" id="2.60.40.1080">
    <property type="match status" value="2"/>
</dbReference>
<evidence type="ECO:0000313" key="3">
    <source>
        <dbReference type="EMBL" id="HIS31949.1"/>
    </source>
</evidence>
<feature type="domain" description="BIG2" evidence="2">
    <location>
        <begin position="959"/>
        <end position="1034"/>
    </location>
</feature>
<evidence type="ECO:0000256" key="1">
    <source>
        <dbReference type="SAM" id="Coils"/>
    </source>
</evidence>
<keyword evidence="1" id="KW-0175">Coiled coil</keyword>
<evidence type="ECO:0000313" key="4">
    <source>
        <dbReference type="Proteomes" id="UP000823935"/>
    </source>
</evidence>
<dbReference type="AlphaFoldDB" id="A0A9D1EU89"/>
<sequence>MEIVGYEVDEAGSPLALDNGWFTGEHYLITAESGSAFTLTLKQTEEPQELEILSGTKIFLADTVYGDFLSDWRFLLKYADGKENEVGFYETDNRGNTPAGLEIQICWDSEDGHYATEYSFYENSFEAGTYTVEFTFDNRLLGEETIVFTTELGELESYPLNLNSAVTLSNGLVEKYSFIPEKSGIYNLMSISGYADIQLYDGTGTLLADPGEAAFLTQGETYYYVCRAEQENTILELILIPVFSPDRQLSLSEMADMTKSNHECYTFALSIEEEGTYSIESDDEWIEILSYMRYFDGTNAGLAGVEGIQTSDGGVVIEASPGLYLPTIYTYNEDDAGSVAIRRISDSESEILDLASRAEDLKNQLAQTQEITEEQRKAVKDLVAQTARMDSQALADSEDADVLLTDLDELVVKAGMVIKETAVTGDASQGAGIIGAAAAAAADSSLPEGASYQAMVTIGYGDTNYSGGEILSCNSHEVLAISMSIVDGNTGAALKEDIQPALPVQITVAVPQAYQGKEFALYHIVDGAALQMDYRLSPDGTQLTFVTTSFSDFVLVLTDCGEGKHSLTEKIIKQATCTEKGEKEIRCTNCTYVDYLTIETAEHTWTTVTDKNATCGAAGTQHKECSVCHTKGAAETIPATGRHSYTWVQDKAATCASAGSRHEECVVCHGTGKTETIPMRAHTYKIVTDRAPTCADAGSQHKECTVCGRKEAFTPIGVTSNHVYKTVIDKAATCGAAGSQHRECIVCGKKEASTPIAATNRHTYKTVVDKAATCTDAGSRHKECTVCGWKTAEESIPSAGGHKYKNVVDKAATCGAAGSQHRECTVCGAKEAPAAIAATNKHNYKTVVDKAATCGAAGSQHRECTVCGKKEAATAITATGKHNYKNVVDKKATCAKAGSQHQECTVCGSKQKATSIKATGKHRYGSFKVTRKATVLKSGRKTRTCKVCGKKETRSIAKLKATIKVAKTKLTIGVKQTVTAPKVTYRSGDGIRSWTSSRKSVATVDKKGRITGKKTGTATITVKLKSGKTAKIKVTVKKKISTTKLTVNRKSLTLKKGKTYTLKVTVSPEYSQDKVTYKSSNKTIATVNSKGRITAKKKGTAKITIQSGKKKVTCKVKVK</sequence>
<name>A0A9D1EU89_9FIRM</name>
<organism evidence="3 4">
    <name type="scientific">Candidatus Limivivens intestinipullorum</name>
    <dbReference type="NCBI Taxonomy" id="2840858"/>
    <lineage>
        <taxon>Bacteria</taxon>
        <taxon>Bacillati</taxon>
        <taxon>Bacillota</taxon>
        <taxon>Clostridia</taxon>
        <taxon>Lachnospirales</taxon>
        <taxon>Lachnospiraceae</taxon>
        <taxon>Lachnospiraceae incertae sedis</taxon>
        <taxon>Candidatus Limivivens</taxon>
    </lineage>
</organism>
<dbReference type="SMART" id="SM00635">
    <property type="entry name" value="BID_2"/>
    <property type="match status" value="2"/>
</dbReference>
<feature type="coiled-coil region" evidence="1">
    <location>
        <begin position="344"/>
        <end position="378"/>
    </location>
</feature>
<proteinExistence type="predicted"/>
<gene>
    <name evidence="3" type="ORF">IAB44_10445</name>
</gene>
<dbReference type="SUPFAM" id="SSF49373">
    <property type="entry name" value="Invasin/intimin cell-adhesion fragments"/>
    <property type="match status" value="2"/>
</dbReference>
<reference evidence="3" key="2">
    <citation type="journal article" date="2021" name="PeerJ">
        <title>Extensive microbial diversity within the chicken gut microbiome revealed by metagenomics and culture.</title>
        <authorList>
            <person name="Gilroy R."/>
            <person name="Ravi A."/>
            <person name="Getino M."/>
            <person name="Pursley I."/>
            <person name="Horton D.L."/>
            <person name="Alikhan N.F."/>
            <person name="Baker D."/>
            <person name="Gharbi K."/>
            <person name="Hall N."/>
            <person name="Watson M."/>
            <person name="Adriaenssens E.M."/>
            <person name="Foster-Nyarko E."/>
            <person name="Jarju S."/>
            <person name="Secka A."/>
            <person name="Antonio M."/>
            <person name="Oren A."/>
            <person name="Chaudhuri R.R."/>
            <person name="La Ragione R."/>
            <person name="Hildebrand F."/>
            <person name="Pallen M.J."/>
        </authorList>
    </citation>
    <scope>NUCLEOTIDE SEQUENCE</scope>
    <source>
        <strain evidence="3">CHK190-19873</strain>
    </source>
</reference>
<feature type="domain" description="BIG2" evidence="2">
    <location>
        <begin position="1041"/>
        <end position="1117"/>
    </location>
</feature>
<dbReference type="InterPro" id="IPR008964">
    <property type="entry name" value="Invasin/intimin_cell_adhesion"/>
</dbReference>